<evidence type="ECO:0000256" key="4">
    <source>
        <dbReference type="ARBA" id="ARBA00022801"/>
    </source>
</evidence>
<feature type="binding site" evidence="7">
    <location>
        <position position="160"/>
    </location>
    <ligand>
        <name>substrate</name>
    </ligand>
</feature>
<dbReference type="GO" id="GO:0006543">
    <property type="term" value="P:L-glutamine catabolic process"/>
    <property type="evidence" value="ECO:0007669"/>
    <property type="project" value="TreeGrafter"/>
</dbReference>
<dbReference type="eggNOG" id="COG2066">
    <property type="taxonomic scope" value="Bacteria"/>
</dbReference>
<dbReference type="EMBL" id="CP006764">
    <property type="protein sequence ID" value="AIT61710.1"/>
    <property type="molecule type" value="Genomic_DNA"/>
</dbReference>
<dbReference type="PANTHER" id="PTHR12544">
    <property type="entry name" value="GLUTAMINASE"/>
    <property type="match status" value="1"/>
</dbReference>
<dbReference type="KEGG" id="cdo:CDOO_10860"/>
<dbReference type="Proteomes" id="UP000029914">
    <property type="component" value="Chromosome"/>
</dbReference>
<dbReference type="InterPro" id="IPR015868">
    <property type="entry name" value="Glutaminase"/>
</dbReference>
<feature type="binding site" evidence="7">
    <location>
        <position position="261"/>
    </location>
    <ligand>
        <name>substrate</name>
    </ligand>
</feature>
<proteinExistence type="inferred from homology"/>
<keyword evidence="7" id="KW-0007">Acetylation</keyword>
<dbReference type="Gene3D" id="3.30.750.24">
    <property type="entry name" value="STAS domain"/>
    <property type="match status" value="2"/>
</dbReference>
<feature type="binding site" evidence="7">
    <location>
        <position position="191"/>
    </location>
    <ligand>
        <name>substrate</name>
    </ligand>
</feature>
<feature type="binding site" evidence="7">
    <location>
        <position position="114"/>
    </location>
    <ligand>
        <name>substrate</name>
    </ligand>
</feature>
<dbReference type="NCBIfam" id="TIGR03814">
    <property type="entry name" value="Gln_ase"/>
    <property type="match status" value="1"/>
</dbReference>
<comment type="catalytic activity">
    <reaction evidence="5 7">
        <text>L-glutamine + H2O = L-glutamate + NH4(+)</text>
        <dbReference type="Rhea" id="RHEA:15889"/>
        <dbReference type="ChEBI" id="CHEBI:15377"/>
        <dbReference type="ChEBI" id="CHEBI:28938"/>
        <dbReference type="ChEBI" id="CHEBI:29985"/>
        <dbReference type="ChEBI" id="CHEBI:58359"/>
        <dbReference type="EC" id="3.5.1.2"/>
    </reaction>
</comment>
<dbReference type="GO" id="GO:0004359">
    <property type="term" value="F:glutaminase activity"/>
    <property type="evidence" value="ECO:0007669"/>
    <property type="project" value="UniProtKB-UniRule"/>
</dbReference>
<feature type="binding site" evidence="7">
    <location>
        <position position="167"/>
    </location>
    <ligand>
        <name>substrate</name>
    </ligand>
</feature>
<dbReference type="EC" id="3.5.1.2" evidence="3 7"/>
<keyword evidence="4 7" id="KW-0378">Hydrolase</keyword>
<dbReference type="SUPFAM" id="SSF56601">
    <property type="entry name" value="beta-lactamase/transpeptidase-like"/>
    <property type="match status" value="1"/>
</dbReference>
<dbReference type="FunFam" id="3.40.710.10:FF:000005">
    <property type="entry name" value="Glutaminase"/>
    <property type="match status" value="1"/>
</dbReference>
<comment type="subunit">
    <text evidence="2 7">Homotetramer.</text>
</comment>
<dbReference type="AlphaFoldDB" id="A0A097IHV8"/>
<dbReference type="OrthoDB" id="9788822at2"/>
<evidence type="ECO:0000256" key="3">
    <source>
        <dbReference type="ARBA" id="ARBA00012918"/>
    </source>
</evidence>
<dbReference type="InterPro" id="IPR012338">
    <property type="entry name" value="Beta-lactam/transpept-like"/>
</dbReference>
<dbReference type="HOGENOM" id="CLU_027932_0_0_11"/>
<feature type="binding site" evidence="7">
    <location>
        <position position="243"/>
    </location>
    <ligand>
        <name>substrate</name>
    </ligand>
</feature>
<dbReference type="PROSITE" id="PS50801">
    <property type="entry name" value="STAS"/>
    <property type="match status" value="1"/>
</dbReference>
<dbReference type="RefSeq" id="WP_018020590.1">
    <property type="nucleotide sequence ID" value="NZ_AQUX01000001.1"/>
</dbReference>
<dbReference type="STRING" id="558173.CDOO_10860"/>
<evidence type="ECO:0000259" key="8">
    <source>
        <dbReference type="PROSITE" id="PS50801"/>
    </source>
</evidence>
<organism evidence="9 10">
    <name type="scientific">Corynebacterium doosanense CAU 212 = DSM 45436</name>
    <dbReference type="NCBI Taxonomy" id="558173"/>
    <lineage>
        <taxon>Bacteria</taxon>
        <taxon>Bacillati</taxon>
        <taxon>Actinomycetota</taxon>
        <taxon>Actinomycetes</taxon>
        <taxon>Mycobacteriales</taxon>
        <taxon>Corynebacteriaceae</taxon>
        <taxon>Corynebacterium</taxon>
    </lineage>
</organism>
<dbReference type="NCBIfam" id="NF002134">
    <property type="entry name" value="PRK00971.1-4"/>
    <property type="match status" value="1"/>
</dbReference>
<comment type="similarity">
    <text evidence="1 7">Belongs to the glutaminase family.</text>
</comment>
<gene>
    <name evidence="7" type="primary">glsA</name>
    <name evidence="9" type="ORF">CDOO_10860</name>
</gene>
<evidence type="ECO:0000256" key="1">
    <source>
        <dbReference type="ARBA" id="ARBA00011076"/>
    </source>
</evidence>
<dbReference type="InterPro" id="IPR036513">
    <property type="entry name" value="STAS_dom_sf"/>
</dbReference>
<reference evidence="9 10" key="1">
    <citation type="submission" date="2013-09" db="EMBL/GenBank/DDBJ databases">
        <title>Complete genome sequence of Corynebacterium doosanense CAU 212(T) (=DSM 45436(T)), isolated from activated sludge.</title>
        <authorList>
            <person name="Schaffert L."/>
            <person name="Albersmeier A."/>
            <person name="Kalinowski J."/>
            <person name="Ruckert C."/>
        </authorList>
    </citation>
    <scope>NUCLEOTIDE SEQUENCE [LARGE SCALE GENOMIC DNA]</scope>
    <source>
        <strain evidence="9 10">CAU 212</strain>
    </source>
</reference>
<keyword evidence="10" id="KW-1185">Reference proteome</keyword>
<name>A0A097IHV8_9CORY</name>
<dbReference type="InterPro" id="IPR002645">
    <property type="entry name" value="STAS_dom"/>
</dbReference>
<evidence type="ECO:0000313" key="9">
    <source>
        <dbReference type="EMBL" id="AIT61710.1"/>
    </source>
</evidence>
<sequence>MDQLIPDYLADLLDGVRDNNEGELPTYIPILAEANPDWLGVTLCTMDGNLHSAGDDDVEFTIQSVSKPFAYALALQTLGLDAVSEVVGMEPSGEAFNAMSLEEEGNRPDNPMINAGAITVNQIINGTGSTVEDRVEVIREFFSRLAGRELEVDEVAVEGEMAGADRNLSLAHMLRSFDVIADEAHDAVLSYTRQCSIKVTIKDLAVMAATLANGGVQPVTGERLLDEEVCHQSLAVMASCGMYDAAGRWMARVGIPAKSGVSGAVIGMLPGQLGAATLSPRIDVNGNSARGVKIFEALSKDMGMHLMSTENRAGSQAVRSITHNGEETIVKVQGLVNFTGAESILRVLSEYDFEDGRVVLDVSNLIESNKMGRRMIKEAMRRLRDEGHDIAVIDPDSELKHRLMDDGEQIPLKK</sequence>
<dbReference type="PANTHER" id="PTHR12544:SF29">
    <property type="entry name" value="GLUTAMINASE"/>
    <property type="match status" value="1"/>
</dbReference>
<dbReference type="SUPFAM" id="SSF52091">
    <property type="entry name" value="SpoIIaa-like"/>
    <property type="match status" value="1"/>
</dbReference>
<dbReference type="HAMAP" id="MF_00313">
    <property type="entry name" value="Glutaminase"/>
    <property type="match status" value="1"/>
</dbReference>
<evidence type="ECO:0000256" key="2">
    <source>
        <dbReference type="ARBA" id="ARBA00011881"/>
    </source>
</evidence>
<evidence type="ECO:0000256" key="6">
    <source>
        <dbReference type="ARBA" id="ARBA00070405"/>
    </source>
</evidence>
<protein>
    <recommendedName>
        <fullName evidence="6 7">Glutaminase</fullName>
        <ecNumber evidence="3 7">3.5.1.2</ecNumber>
    </recommendedName>
</protein>
<dbReference type="Gene3D" id="3.40.710.10">
    <property type="entry name" value="DD-peptidase/beta-lactamase superfamily"/>
    <property type="match status" value="1"/>
</dbReference>
<evidence type="ECO:0000256" key="5">
    <source>
        <dbReference type="ARBA" id="ARBA00049534"/>
    </source>
</evidence>
<evidence type="ECO:0000256" key="7">
    <source>
        <dbReference type="HAMAP-Rule" id="MF_00313"/>
    </source>
</evidence>
<evidence type="ECO:0000313" key="10">
    <source>
        <dbReference type="Proteomes" id="UP000029914"/>
    </source>
</evidence>
<feature type="binding site" evidence="7">
    <location>
        <position position="64"/>
    </location>
    <ligand>
        <name>substrate</name>
    </ligand>
</feature>
<dbReference type="Pfam" id="PF04960">
    <property type="entry name" value="Glutaminase"/>
    <property type="match status" value="1"/>
</dbReference>
<feature type="domain" description="STAS" evidence="8">
    <location>
        <begin position="329"/>
        <end position="414"/>
    </location>
</feature>
<accession>A0A097IHV8</accession>
<dbReference type="GO" id="GO:0006537">
    <property type="term" value="P:glutamate biosynthetic process"/>
    <property type="evidence" value="ECO:0007669"/>
    <property type="project" value="TreeGrafter"/>
</dbReference>